<keyword evidence="4 5" id="KW-0472">Membrane</keyword>
<evidence type="ECO:0000259" key="6">
    <source>
        <dbReference type="PROSITE" id="PS50850"/>
    </source>
</evidence>
<comment type="subcellular location">
    <subcellularLocation>
        <location evidence="1">Membrane</location>
        <topology evidence="1">Multi-pass membrane protein</topology>
    </subcellularLocation>
</comment>
<comment type="caution">
    <text evidence="7">The sequence shown here is derived from an EMBL/GenBank/DDBJ whole genome shotgun (WGS) entry which is preliminary data.</text>
</comment>
<name>A0A7X1N723_9BURK</name>
<sequence length="244" mass="26094">MAVHEAELARLPFSIAGKTQESGGTPWRRILRRMSPAISVYFCQVWSNTLFFSWMPLFFLHGYGLNLKESAVFSSGVFLSGVVGDVLGGFLSDRVLKRTGNLKFARQGVIAFSLLGAFVFMIPVMISRDLTVVTLCLSGAFFMLGLTIEPIWAVPMDAASNHAGTASGMLNTGAAIATIISPVVFGAVIDATGNWSLPFVGSLLFLLLGAVMTLKIRPDIGIADGADPLANAVPAPPRFARPER</sequence>
<dbReference type="SUPFAM" id="SSF103473">
    <property type="entry name" value="MFS general substrate transporter"/>
    <property type="match status" value="1"/>
</dbReference>
<dbReference type="GO" id="GO:0016020">
    <property type="term" value="C:membrane"/>
    <property type="evidence" value="ECO:0007669"/>
    <property type="project" value="UniProtKB-SubCell"/>
</dbReference>
<proteinExistence type="predicted"/>
<feature type="transmembrane region" description="Helical" evidence="5">
    <location>
        <begin position="71"/>
        <end position="92"/>
    </location>
</feature>
<dbReference type="Proteomes" id="UP000484381">
    <property type="component" value="Unassembled WGS sequence"/>
</dbReference>
<dbReference type="InterPro" id="IPR011701">
    <property type="entry name" value="MFS"/>
</dbReference>
<evidence type="ECO:0000256" key="1">
    <source>
        <dbReference type="ARBA" id="ARBA00004141"/>
    </source>
</evidence>
<keyword evidence="2 5" id="KW-0812">Transmembrane</keyword>
<feature type="transmembrane region" description="Helical" evidence="5">
    <location>
        <begin position="104"/>
        <end position="126"/>
    </location>
</feature>
<feature type="transmembrane region" description="Helical" evidence="5">
    <location>
        <begin position="166"/>
        <end position="189"/>
    </location>
</feature>
<evidence type="ECO:0000256" key="3">
    <source>
        <dbReference type="ARBA" id="ARBA00022989"/>
    </source>
</evidence>
<reference evidence="7 8" key="1">
    <citation type="submission" date="2019-10" db="EMBL/GenBank/DDBJ databases">
        <title>Paraburkholderia sp. isolated from nodules of Mimosa pudica from Brazilian Atlantic Forest soils.</title>
        <authorList>
            <person name="Paulitsch F."/>
            <person name="Hungria M."/>
            <person name="Dall'Agnol R."/>
        </authorList>
    </citation>
    <scope>NUCLEOTIDE SEQUENCE [LARGE SCALE GENOMIC DNA]</scope>
    <source>
        <strain evidence="7 8">CNPSo 3157</strain>
    </source>
</reference>
<feature type="transmembrane region" description="Helical" evidence="5">
    <location>
        <begin position="132"/>
        <end position="154"/>
    </location>
</feature>
<dbReference type="AlphaFoldDB" id="A0A7X1N723"/>
<dbReference type="EMBL" id="WHNP01000004">
    <property type="protein sequence ID" value="MPW16563.1"/>
    <property type="molecule type" value="Genomic_DNA"/>
</dbReference>
<evidence type="ECO:0000256" key="2">
    <source>
        <dbReference type="ARBA" id="ARBA00022692"/>
    </source>
</evidence>
<accession>A0A7X1N723</accession>
<gene>
    <name evidence="7" type="ORF">GCT13_06340</name>
</gene>
<evidence type="ECO:0000256" key="4">
    <source>
        <dbReference type="ARBA" id="ARBA00023136"/>
    </source>
</evidence>
<evidence type="ECO:0000256" key="5">
    <source>
        <dbReference type="SAM" id="Phobius"/>
    </source>
</evidence>
<dbReference type="Gene3D" id="1.20.1250.20">
    <property type="entry name" value="MFS general substrate transporter like domains"/>
    <property type="match status" value="1"/>
</dbReference>
<keyword evidence="3 5" id="KW-1133">Transmembrane helix</keyword>
<dbReference type="GO" id="GO:0022857">
    <property type="term" value="F:transmembrane transporter activity"/>
    <property type="evidence" value="ECO:0007669"/>
    <property type="project" value="InterPro"/>
</dbReference>
<dbReference type="Pfam" id="PF07690">
    <property type="entry name" value="MFS_1"/>
    <property type="match status" value="1"/>
</dbReference>
<feature type="domain" description="Major facilitator superfamily (MFS) profile" evidence="6">
    <location>
        <begin position="33"/>
        <end position="244"/>
    </location>
</feature>
<feature type="transmembrane region" description="Helical" evidence="5">
    <location>
        <begin position="195"/>
        <end position="214"/>
    </location>
</feature>
<protein>
    <submittedName>
        <fullName evidence="7">MFS transporter</fullName>
    </submittedName>
</protein>
<keyword evidence="8" id="KW-1185">Reference proteome</keyword>
<dbReference type="RefSeq" id="WP_152756005.1">
    <property type="nucleotide sequence ID" value="NZ_WHNP01000004.1"/>
</dbReference>
<organism evidence="7 8">
    <name type="scientific">Paraburkholderia franconis</name>
    <dbReference type="NCBI Taxonomy" id="2654983"/>
    <lineage>
        <taxon>Bacteria</taxon>
        <taxon>Pseudomonadati</taxon>
        <taxon>Pseudomonadota</taxon>
        <taxon>Betaproteobacteria</taxon>
        <taxon>Burkholderiales</taxon>
        <taxon>Burkholderiaceae</taxon>
        <taxon>Paraburkholderia</taxon>
    </lineage>
</organism>
<dbReference type="InterPro" id="IPR050382">
    <property type="entry name" value="MFS_Na/Anion_cotransporter"/>
</dbReference>
<dbReference type="PROSITE" id="PS50850">
    <property type="entry name" value="MFS"/>
    <property type="match status" value="1"/>
</dbReference>
<dbReference type="PANTHER" id="PTHR11662">
    <property type="entry name" value="SOLUTE CARRIER FAMILY 17"/>
    <property type="match status" value="1"/>
</dbReference>
<evidence type="ECO:0000313" key="8">
    <source>
        <dbReference type="Proteomes" id="UP000484381"/>
    </source>
</evidence>
<dbReference type="PANTHER" id="PTHR11662:SF399">
    <property type="entry name" value="FI19708P1-RELATED"/>
    <property type="match status" value="1"/>
</dbReference>
<evidence type="ECO:0000313" key="7">
    <source>
        <dbReference type="EMBL" id="MPW16563.1"/>
    </source>
</evidence>
<feature type="transmembrane region" description="Helical" evidence="5">
    <location>
        <begin position="38"/>
        <end position="59"/>
    </location>
</feature>
<dbReference type="InterPro" id="IPR036259">
    <property type="entry name" value="MFS_trans_sf"/>
</dbReference>
<dbReference type="InterPro" id="IPR020846">
    <property type="entry name" value="MFS_dom"/>
</dbReference>